<gene>
    <name evidence="9" type="ORF">S06H3_19774</name>
</gene>
<proteinExistence type="inferred from homology"/>
<dbReference type="InterPro" id="IPR050250">
    <property type="entry name" value="Macrolide_Exporter_MacB"/>
</dbReference>
<feature type="transmembrane region" description="Helical" evidence="7">
    <location>
        <begin position="16"/>
        <end position="39"/>
    </location>
</feature>
<evidence type="ECO:0000256" key="7">
    <source>
        <dbReference type="SAM" id="Phobius"/>
    </source>
</evidence>
<feature type="domain" description="ABC3 transporter permease C-terminal" evidence="8">
    <location>
        <begin position="17"/>
        <end position="148"/>
    </location>
</feature>
<evidence type="ECO:0000256" key="1">
    <source>
        <dbReference type="ARBA" id="ARBA00004651"/>
    </source>
</evidence>
<keyword evidence="4 7" id="KW-1133">Transmembrane helix</keyword>
<dbReference type="EMBL" id="BARV01010159">
    <property type="protein sequence ID" value="GAI08773.1"/>
    <property type="molecule type" value="Genomic_DNA"/>
</dbReference>
<dbReference type="InterPro" id="IPR003838">
    <property type="entry name" value="ABC3_permease_C"/>
</dbReference>
<comment type="similarity">
    <text evidence="6">Belongs to the ABC-4 integral membrane protein family.</text>
</comment>
<dbReference type="AlphaFoldDB" id="X1KQ08"/>
<evidence type="ECO:0000256" key="2">
    <source>
        <dbReference type="ARBA" id="ARBA00022475"/>
    </source>
</evidence>
<keyword evidence="5 7" id="KW-0472">Membrane</keyword>
<organism evidence="9">
    <name type="scientific">marine sediment metagenome</name>
    <dbReference type="NCBI Taxonomy" id="412755"/>
    <lineage>
        <taxon>unclassified sequences</taxon>
        <taxon>metagenomes</taxon>
        <taxon>ecological metagenomes</taxon>
    </lineage>
</organism>
<keyword evidence="2" id="KW-1003">Cell membrane</keyword>
<feature type="non-terminal residue" evidence="9">
    <location>
        <position position="1"/>
    </location>
</feature>
<evidence type="ECO:0000256" key="5">
    <source>
        <dbReference type="ARBA" id="ARBA00023136"/>
    </source>
</evidence>
<keyword evidence="3 7" id="KW-0812">Transmembrane</keyword>
<dbReference type="GO" id="GO:0005886">
    <property type="term" value="C:plasma membrane"/>
    <property type="evidence" value="ECO:0007669"/>
    <property type="project" value="UniProtKB-SubCell"/>
</dbReference>
<evidence type="ECO:0000256" key="6">
    <source>
        <dbReference type="ARBA" id="ARBA00038076"/>
    </source>
</evidence>
<dbReference type="GO" id="GO:0022857">
    <property type="term" value="F:transmembrane transporter activity"/>
    <property type="evidence" value="ECO:0007669"/>
    <property type="project" value="TreeGrafter"/>
</dbReference>
<evidence type="ECO:0000256" key="3">
    <source>
        <dbReference type="ARBA" id="ARBA00022692"/>
    </source>
</evidence>
<comment type="subcellular location">
    <subcellularLocation>
        <location evidence="1">Cell membrane</location>
        <topology evidence="1">Multi-pass membrane protein</topology>
    </subcellularLocation>
</comment>
<feature type="transmembrane region" description="Helical" evidence="7">
    <location>
        <begin position="116"/>
        <end position="138"/>
    </location>
</feature>
<comment type="caution">
    <text evidence="9">The sequence shown here is derived from an EMBL/GenBank/DDBJ whole genome shotgun (WGS) entry which is preliminary data.</text>
</comment>
<evidence type="ECO:0000256" key="4">
    <source>
        <dbReference type="ARBA" id="ARBA00022989"/>
    </source>
</evidence>
<dbReference type="Pfam" id="PF02687">
    <property type="entry name" value="FtsX"/>
    <property type="match status" value="1"/>
</dbReference>
<dbReference type="PANTHER" id="PTHR30572:SF4">
    <property type="entry name" value="ABC TRANSPORTER PERMEASE YTRF"/>
    <property type="match status" value="1"/>
</dbReference>
<evidence type="ECO:0000313" key="9">
    <source>
        <dbReference type="EMBL" id="GAI08773.1"/>
    </source>
</evidence>
<dbReference type="PANTHER" id="PTHR30572">
    <property type="entry name" value="MEMBRANE COMPONENT OF TRANSPORTER-RELATED"/>
    <property type="match status" value="1"/>
</dbReference>
<evidence type="ECO:0000259" key="8">
    <source>
        <dbReference type="Pfam" id="PF02687"/>
    </source>
</evidence>
<sequence length="155" mass="17113">NAGIFEISGLKRSGQFMLALVVVIIAAVGIINTMLMAVMERIPEIGMLKAMGFGNYNIVKMFIYEGGIIGIFGSLFGCFLGLLASLHLVYYGIDLSHMLENIDIIYPVKFIIKGEINYMIVLSVFIFGVVVSVIVTLWPVRKATKLEPVEALRHV</sequence>
<reference evidence="9" key="1">
    <citation type="journal article" date="2014" name="Front. Microbiol.">
        <title>High frequency of phylogenetically diverse reductive dehalogenase-homologous genes in deep subseafloor sedimentary metagenomes.</title>
        <authorList>
            <person name="Kawai M."/>
            <person name="Futagami T."/>
            <person name="Toyoda A."/>
            <person name="Takaki Y."/>
            <person name="Nishi S."/>
            <person name="Hori S."/>
            <person name="Arai W."/>
            <person name="Tsubouchi T."/>
            <person name="Morono Y."/>
            <person name="Uchiyama I."/>
            <person name="Ito T."/>
            <person name="Fujiyama A."/>
            <person name="Inagaki F."/>
            <person name="Takami H."/>
        </authorList>
    </citation>
    <scope>NUCLEOTIDE SEQUENCE</scope>
    <source>
        <strain evidence="9">Expedition CK06-06</strain>
    </source>
</reference>
<protein>
    <recommendedName>
        <fullName evidence="8">ABC3 transporter permease C-terminal domain-containing protein</fullName>
    </recommendedName>
</protein>
<feature type="transmembrane region" description="Helical" evidence="7">
    <location>
        <begin position="68"/>
        <end position="93"/>
    </location>
</feature>
<accession>X1KQ08</accession>
<name>X1KQ08_9ZZZZ</name>